<dbReference type="OrthoDB" id="362670at2"/>
<evidence type="ECO:0000256" key="1">
    <source>
        <dbReference type="SAM" id="SignalP"/>
    </source>
</evidence>
<dbReference type="PANTHER" id="PTHR43649:SF12">
    <property type="entry name" value="DIACETYLCHITOBIOSE BINDING PROTEIN DASA"/>
    <property type="match status" value="1"/>
</dbReference>
<reference evidence="2 3" key="1">
    <citation type="submission" date="2019-05" db="EMBL/GenBank/DDBJ databases">
        <title>We sequenced the genome of Paenibacillus hemerocallicola KCTC 33185 for further insight into its adaptation and study the phylogeny of Paenibacillus.</title>
        <authorList>
            <person name="Narsing Rao M.P."/>
        </authorList>
    </citation>
    <scope>NUCLEOTIDE SEQUENCE [LARGE SCALE GENOMIC DNA]</scope>
    <source>
        <strain evidence="2 3">KCTC 33185</strain>
    </source>
</reference>
<dbReference type="InterPro" id="IPR006059">
    <property type="entry name" value="SBP"/>
</dbReference>
<dbReference type="SUPFAM" id="SSF53850">
    <property type="entry name" value="Periplasmic binding protein-like II"/>
    <property type="match status" value="1"/>
</dbReference>
<comment type="caution">
    <text evidence="2">The sequence shown here is derived from an EMBL/GenBank/DDBJ whole genome shotgun (WGS) entry which is preliminary data.</text>
</comment>
<evidence type="ECO:0000313" key="2">
    <source>
        <dbReference type="EMBL" id="TNJ63272.1"/>
    </source>
</evidence>
<sequence length="437" mass="48603">MKRKLVLTATVLALLLNIGCQSQNQSGKKSTNLAEVSTEPVTLKFYVAYGAFPKEEFETYFIEPIKKKYPHITLEWVSGKLQDLITAGDVPDILMAGLPGIPGIQELQIIEDLNPYIKKFGMDLSKYDPVTIEAIKKFGQKGEMIALPFRMNIPALFYNKDLFDKFGIAYPKDGMTYEETFDLARRLTRSDGGVQYLGLYTGGADRFAMGLTLPYVNKQTNEAALTTDSWVKVLSLNKTLHDIPGYVKDGKISGNSIGVFVKDQKLAMAGYWGADVIGEIDKLVKAGQEFQWDMATLPTFEKGKGSAWQAEAHNMLVTTTSKHKDQAFQVVSHVAGEEVQKLINKSGGITILKKTEETKRDYGGDLAFLKGKNTNAFFALLPGMHEHTKYDQKGRSLIVEAANEMILKGTDVNTALRNAQEKLNQYIKEQTALQSLK</sequence>
<dbReference type="AlphaFoldDB" id="A0A5C4T2I4"/>
<dbReference type="EMBL" id="VDCQ01000045">
    <property type="protein sequence ID" value="TNJ63272.1"/>
    <property type="molecule type" value="Genomic_DNA"/>
</dbReference>
<accession>A0A5C4T2I4</accession>
<gene>
    <name evidence="2" type="ORF">FE784_26085</name>
</gene>
<feature type="signal peptide" evidence="1">
    <location>
        <begin position="1"/>
        <end position="22"/>
    </location>
</feature>
<keyword evidence="1" id="KW-0732">Signal</keyword>
<organism evidence="2 3">
    <name type="scientific">Paenibacillus hemerocallicola</name>
    <dbReference type="NCBI Taxonomy" id="1172614"/>
    <lineage>
        <taxon>Bacteria</taxon>
        <taxon>Bacillati</taxon>
        <taxon>Bacillota</taxon>
        <taxon>Bacilli</taxon>
        <taxon>Bacillales</taxon>
        <taxon>Paenibacillaceae</taxon>
        <taxon>Paenibacillus</taxon>
    </lineage>
</organism>
<feature type="chain" id="PRO_5039225855" evidence="1">
    <location>
        <begin position="23"/>
        <end position="437"/>
    </location>
</feature>
<dbReference type="Proteomes" id="UP000307943">
    <property type="component" value="Unassembled WGS sequence"/>
</dbReference>
<dbReference type="PANTHER" id="PTHR43649">
    <property type="entry name" value="ARABINOSE-BINDING PROTEIN-RELATED"/>
    <property type="match status" value="1"/>
</dbReference>
<dbReference type="InterPro" id="IPR050490">
    <property type="entry name" value="Bact_solute-bd_prot1"/>
</dbReference>
<dbReference type="Gene3D" id="3.40.190.10">
    <property type="entry name" value="Periplasmic binding protein-like II"/>
    <property type="match status" value="1"/>
</dbReference>
<protein>
    <submittedName>
        <fullName evidence="2">Extracellular solute-binding protein</fullName>
    </submittedName>
</protein>
<dbReference type="RefSeq" id="WP_139605199.1">
    <property type="nucleotide sequence ID" value="NZ_VDCQ01000045.1"/>
</dbReference>
<name>A0A5C4T2I4_9BACL</name>
<proteinExistence type="predicted"/>
<keyword evidence="3" id="KW-1185">Reference proteome</keyword>
<evidence type="ECO:0000313" key="3">
    <source>
        <dbReference type="Proteomes" id="UP000307943"/>
    </source>
</evidence>
<dbReference type="Pfam" id="PF01547">
    <property type="entry name" value="SBP_bac_1"/>
    <property type="match status" value="1"/>
</dbReference>